<dbReference type="Proteomes" id="UP000799118">
    <property type="component" value="Unassembled WGS sequence"/>
</dbReference>
<dbReference type="AlphaFoldDB" id="A0A6A4HJB7"/>
<keyword evidence="3" id="KW-1185">Reference proteome</keyword>
<proteinExistence type="predicted"/>
<evidence type="ECO:0000313" key="3">
    <source>
        <dbReference type="Proteomes" id="UP000799118"/>
    </source>
</evidence>
<dbReference type="EMBL" id="ML769501">
    <property type="protein sequence ID" value="KAE9397187.1"/>
    <property type="molecule type" value="Genomic_DNA"/>
</dbReference>
<dbReference type="OrthoDB" id="3223416at2759"/>
<evidence type="ECO:0000313" key="2">
    <source>
        <dbReference type="EMBL" id="KAE9397187.1"/>
    </source>
</evidence>
<sequence>MLLYLFLLSFGALVCGGLVQCGDESLLVNAIVGKNNISMVECWKIEPGYQISNVSGTVGDKVLQLGNINNAVYIIIPDADGKPNNGGLHNGAHAQWVFALTGGVNVTFPEAPGGFTVSAGGLFISTDVLGTSTLGHQSIWAAGSIFIQAPFPDGVAINHTVIANHSCEENYLTK</sequence>
<gene>
    <name evidence="2" type="ORF">BT96DRAFT_977136</name>
</gene>
<reference evidence="2" key="1">
    <citation type="journal article" date="2019" name="Environ. Microbiol.">
        <title>Fungal ecological strategies reflected in gene transcription - a case study of two litter decomposers.</title>
        <authorList>
            <person name="Barbi F."/>
            <person name="Kohler A."/>
            <person name="Barry K."/>
            <person name="Baskaran P."/>
            <person name="Daum C."/>
            <person name="Fauchery L."/>
            <person name="Ihrmark K."/>
            <person name="Kuo A."/>
            <person name="LaButti K."/>
            <person name="Lipzen A."/>
            <person name="Morin E."/>
            <person name="Grigoriev I.V."/>
            <person name="Henrissat B."/>
            <person name="Lindahl B."/>
            <person name="Martin F."/>
        </authorList>
    </citation>
    <scope>NUCLEOTIDE SEQUENCE</scope>
    <source>
        <strain evidence="2">JB14</strain>
    </source>
</reference>
<keyword evidence="1" id="KW-0732">Signal</keyword>
<organism evidence="2 3">
    <name type="scientific">Gymnopus androsaceus JB14</name>
    <dbReference type="NCBI Taxonomy" id="1447944"/>
    <lineage>
        <taxon>Eukaryota</taxon>
        <taxon>Fungi</taxon>
        <taxon>Dikarya</taxon>
        <taxon>Basidiomycota</taxon>
        <taxon>Agaricomycotina</taxon>
        <taxon>Agaricomycetes</taxon>
        <taxon>Agaricomycetidae</taxon>
        <taxon>Agaricales</taxon>
        <taxon>Marasmiineae</taxon>
        <taxon>Omphalotaceae</taxon>
        <taxon>Gymnopus</taxon>
    </lineage>
</organism>
<feature type="signal peptide" evidence="1">
    <location>
        <begin position="1"/>
        <end position="16"/>
    </location>
</feature>
<accession>A0A6A4HJB7</accession>
<name>A0A6A4HJB7_9AGAR</name>
<feature type="chain" id="PRO_5025564923" evidence="1">
    <location>
        <begin position="17"/>
        <end position="174"/>
    </location>
</feature>
<protein>
    <submittedName>
        <fullName evidence="2">Uncharacterized protein</fullName>
    </submittedName>
</protein>
<evidence type="ECO:0000256" key="1">
    <source>
        <dbReference type="SAM" id="SignalP"/>
    </source>
</evidence>